<comment type="caution">
    <text evidence="9">The sequence shown here is derived from an EMBL/GenBank/DDBJ whole genome shotgun (WGS) entry which is preliminary data.</text>
</comment>
<evidence type="ECO:0000313" key="9">
    <source>
        <dbReference type="EMBL" id="NML76933.1"/>
    </source>
</evidence>
<evidence type="ECO:0000256" key="5">
    <source>
        <dbReference type="ARBA" id="ARBA00022777"/>
    </source>
</evidence>
<dbReference type="Pfam" id="PF13589">
    <property type="entry name" value="HATPase_c_3"/>
    <property type="match status" value="1"/>
</dbReference>
<comment type="catalytic activity">
    <reaction evidence="1">
        <text>ATP + protein L-histidine = ADP + protein N-phospho-L-histidine.</text>
        <dbReference type="EC" id="2.7.13.3"/>
    </reaction>
</comment>
<dbReference type="EC" id="2.7.13.3" evidence="2"/>
<dbReference type="GO" id="GO:0005524">
    <property type="term" value="F:ATP binding"/>
    <property type="evidence" value="ECO:0007669"/>
    <property type="project" value="UniProtKB-KW"/>
</dbReference>
<keyword evidence="5" id="KW-0418">Kinase</keyword>
<evidence type="ECO:0000256" key="6">
    <source>
        <dbReference type="ARBA" id="ARBA00022840"/>
    </source>
</evidence>
<keyword evidence="6 9" id="KW-0067">ATP-binding</keyword>
<proteinExistence type="predicted"/>
<dbReference type="InterPro" id="IPR036890">
    <property type="entry name" value="HATPase_C_sf"/>
</dbReference>
<reference evidence="9 10" key="1">
    <citation type="submission" date="2020-04" db="EMBL/GenBank/DDBJ databases">
        <title>Rhizobium sp. S-51 isolated from soil.</title>
        <authorList>
            <person name="Dahal R.H."/>
        </authorList>
    </citation>
    <scope>NUCLEOTIDE SEQUENCE [LARGE SCALE GENOMIC DNA]</scope>
    <source>
        <strain evidence="9 10">S-51</strain>
    </source>
</reference>
<dbReference type="Proteomes" id="UP000541470">
    <property type="component" value="Unassembled WGS sequence"/>
</dbReference>
<evidence type="ECO:0000259" key="8">
    <source>
        <dbReference type="Pfam" id="PF02518"/>
    </source>
</evidence>
<keyword evidence="10" id="KW-1185">Reference proteome</keyword>
<evidence type="ECO:0000313" key="10">
    <source>
        <dbReference type="Proteomes" id="UP000541470"/>
    </source>
</evidence>
<evidence type="ECO:0000256" key="4">
    <source>
        <dbReference type="ARBA" id="ARBA00022741"/>
    </source>
</evidence>
<dbReference type="CDD" id="cd00075">
    <property type="entry name" value="HATPase"/>
    <property type="match status" value="1"/>
</dbReference>
<gene>
    <name evidence="9" type="ORF">HHL25_22585</name>
</gene>
<dbReference type="PANTHER" id="PTHR44936:SF10">
    <property type="entry name" value="SENSOR PROTEIN RSTB"/>
    <property type="match status" value="1"/>
</dbReference>
<sequence length="712" mass="79708">MTDERILQRAFRPRARLLQLLGDQLIGSARLALFELVKNAYDADASEVTITFTKLGTPDAAISIRDDGQGMSLDVIENIWLVPGDDHRERARGSAVRSPRFQRLPLGEKGVGRFAVHKLGDTIRLVTRAEGQPECVAEFDWDRLLQETYLTDAEITVRERAPEVFSSGTGTLIEVTRLRSEDWTRGTIRDLYRQVTSIASPFGDRGGNFEVKLEVPEHPEWLATLPGLRQLLEMAPYRFEFDFDGSRLHYRYEFVGIPGVKLEGRISEREEVHFQIPPADEPDDLDPIDEPRPKRRTRMTADPSTLEGIGRVSGKFHIFDRDKKVLPNYGDTRFLERFLNQNGGVRVYRDGVRVYNYGEPSDDWLGLDLRRVNEPTKRLSRNITIGVVDLGLAESPGLQEKTNREGFVETAAYERLRRVVLGALWILQVERNLDKERIREVTGGASEVPQGLAGPLTELRRLARENSVGDVLEPTIRRIEEDYQTLRENFARSGVSHAGLAIIFHEVERGVRVLTGSINDPSMTIESLRDQAGQLQGVLETSSQLLRNTTTKPGSLRDMVRTARDLSLLRFRLHGIKLECPALEDHGPDATATFASGLVLGALTNLIDNAVHWVKVRHPEPGERRIYVNVIPDYEGGPAIVVADNGTGFLDDPATMVSPFFTRRPGGSGLGLYFANLVMDLNEGRLVFPTMDQAEVPDGYDGAVAALVFGRV</sequence>
<accession>A0A7Y0FXU1</accession>
<feature type="region of interest" description="Disordered" evidence="7">
    <location>
        <begin position="274"/>
        <end position="302"/>
    </location>
</feature>
<keyword evidence="4" id="KW-0547">Nucleotide-binding</keyword>
<evidence type="ECO:0000256" key="7">
    <source>
        <dbReference type="SAM" id="MobiDB-lite"/>
    </source>
</evidence>
<dbReference type="SUPFAM" id="SSF55874">
    <property type="entry name" value="ATPase domain of HSP90 chaperone/DNA topoisomerase II/histidine kinase"/>
    <property type="match status" value="2"/>
</dbReference>
<feature type="domain" description="Histidine kinase/HSP90-like ATPase" evidence="8">
    <location>
        <begin position="602"/>
        <end position="688"/>
    </location>
</feature>
<organism evidence="9 10">
    <name type="scientific">Rhizobium terricola</name>
    <dbReference type="NCBI Taxonomy" id="2728849"/>
    <lineage>
        <taxon>Bacteria</taxon>
        <taxon>Pseudomonadati</taxon>
        <taxon>Pseudomonadota</taxon>
        <taxon>Alphaproteobacteria</taxon>
        <taxon>Hyphomicrobiales</taxon>
        <taxon>Rhizobiaceae</taxon>
        <taxon>Rhizobium/Agrobacterium group</taxon>
        <taxon>Rhizobium</taxon>
    </lineage>
</organism>
<name>A0A7Y0FXU1_9HYPH</name>
<keyword evidence="3" id="KW-0808">Transferase</keyword>
<dbReference type="GO" id="GO:0000155">
    <property type="term" value="F:phosphorelay sensor kinase activity"/>
    <property type="evidence" value="ECO:0007669"/>
    <property type="project" value="TreeGrafter"/>
</dbReference>
<protein>
    <recommendedName>
        <fullName evidence="2">histidine kinase</fullName>
        <ecNumber evidence="2">2.7.13.3</ecNumber>
    </recommendedName>
</protein>
<dbReference type="Pfam" id="PF02518">
    <property type="entry name" value="HATPase_c"/>
    <property type="match status" value="1"/>
</dbReference>
<dbReference type="EMBL" id="JABBGK010000010">
    <property type="protein sequence ID" value="NML76933.1"/>
    <property type="molecule type" value="Genomic_DNA"/>
</dbReference>
<dbReference type="GO" id="GO:0005886">
    <property type="term" value="C:plasma membrane"/>
    <property type="evidence" value="ECO:0007669"/>
    <property type="project" value="TreeGrafter"/>
</dbReference>
<dbReference type="PANTHER" id="PTHR44936">
    <property type="entry name" value="SENSOR PROTEIN CREC"/>
    <property type="match status" value="1"/>
</dbReference>
<evidence type="ECO:0000256" key="3">
    <source>
        <dbReference type="ARBA" id="ARBA00022679"/>
    </source>
</evidence>
<dbReference type="RefSeq" id="WP_169595504.1">
    <property type="nucleotide sequence ID" value="NZ_JABBGK010000010.1"/>
</dbReference>
<dbReference type="InterPro" id="IPR003594">
    <property type="entry name" value="HATPase_dom"/>
</dbReference>
<dbReference type="Gene3D" id="3.30.565.10">
    <property type="entry name" value="Histidine kinase-like ATPase, C-terminal domain"/>
    <property type="match status" value="2"/>
</dbReference>
<evidence type="ECO:0000256" key="1">
    <source>
        <dbReference type="ARBA" id="ARBA00000085"/>
    </source>
</evidence>
<evidence type="ECO:0000256" key="2">
    <source>
        <dbReference type="ARBA" id="ARBA00012438"/>
    </source>
</evidence>
<dbReference type="AlphaFoldDB" id="A0A7Y0FXU1"/>
<dbReference type="InterPro" id="IPR050980">
    <property type="entry name" value="2C_sensor_his_kinase"/>
</dbReference>